<organism evidence="1 2">
    <name type="scientific">Dictyobacter vulcani</name>
    <dbReference type="NCBI Taxonomy" id="2607529"/>
    <lineage>
        <taxon>Bacteria</taxon>
        <taxon>Bacillati</taxon>
        <taxon>Chloroflexota</taxon>
        <taxon>Ktedonobacteria</taxon>
        <taxon>Ktedonobacterales</taxon>
        <taxon>Dictyobacteraceae</taxon>
        <taxon>Dictyobacter</taxon>
    </lineage>
</organism>
<dbReference type="NCBIfam" id="NF047719">
    <property type="entry name" value="SCO6745_fam_HTH"/>
    <property type="match status" value="1"/>
</dbReference>
<keyword evidence="2" id="KW-1185">Reference proteome</keyword>
<dbReference type="Pfam" id="PF21863">
    <property type="entry name" value="HTH_67"/>
    <property type="match status" value="1"/>
</dbReference>
<name>A0A5J4KT44_9CHLR</name>
<evidence type="ECO:0000313" key="2">
    <source>
        <dbReference type="Proteomes" id="UP000326912"/>
    </source>
</evidence>
<sequence length="294" mass="32536">MNALFSPDANPDKNASRLAWKAMEPYHAMIYFAPEARTAYTAAGLKGYWMGYFASRAAALGPVSSAVVSATFYNFHPAMVARAIPDAWRFSSPEQVLAARLEAADLALQRLLGDLTTSQELAEAADLARTATQACSVAGRTLFAAHSALPWPEKPHLTLWHATTLLREFRGDGHVATLLAENIDGCEAHLTQVATGRMQKEAIQPLRGWSDEEWETARNRLIQRGYLDKTGTLTPAGQEVRQRIEQRTDELALPPWQSLGEEKFTRLLSLMRTFSNKIFEQNGIPTPSPIGDLR</sequence>
<comment type="caution">
    <text evidence="1">The sequence shown here is derived from an EMBL/GenBank/DDBJ whole genome shotgun (WGS) entry which is preliminary data.</text>
</comment>
<dbReference type="EMBL" id="BKZW01000002">
    <property type="protein sequence ID" value="GER89587.1"/>
    <property type="molecule type" value="Genomic_DNA"/>
</dbReference>
<dbReference type="Proteomes" id="UP000326912">
    <property type="component" value="Unassembled WGS sequence"/>
</dbReference>
<evidence type="ECO:0008006" key="3">
    <source>
        <dbReference type="Google" id="ProtNLM"/>
    </source>
</evidence>
<reference evidence="1 2" key="1">
    <citation type="submission" date="2019-10" db="EMBL/GenBank/DDBJ databases">
        <title>Dictyobacter vulcani sp. nov., within the class Ktedonobacteria, isolated from soil of volcanic Mt. Zao.</title>
        <authorList>
            <person name="Zheng Y."/>
            <person name="Wang C.M."/>
            <person name="Sakai Y."/>
            <person name="Abe K."/>
            <person name="Yokota A."/>
            <person name="Yabe S."/>
        </authorList>
    </citation>
    <scope>NUCLEOTIDE SEQUENCE [LARGE SCALE GENOMIC DNA]</scope>
    <source>
        <strain evidence="1 2">W12</strain>
    </source>
</reference>
<evidence type="ECO:0000313" key="1">
    <source>
        <dbReference type="EMBL" id="GER89587.1"/>
    </source>
</evidence>
<dbReference type="InterPro" id="IPR054058">
    <property type="entry name" value="HTH_67"/>
</dbReference>
<dbReference type="RefSeq" id="WP_151757462.1">
    <property type="nucleotide sequence ID" value="NZ_BKZW01000002.1"/>
</dbReference>
<accession>A0A5J4KT44</accession>
<dbReference type="AlphaFoldDB" id="A0A5J4KT44"/>
<proteinExistence type="predicted"/>
<protein>
    <recommendedName>
        <fullName evidence="3">SalK</fullName>
    </recommendedName>
</protein>
<gene>
    <name evidence="1" type="ORF">KDW_37490</name>
</gene>